<dbReference type="OrthoDB" id="6500128at2759"/>
<protein>
    <submittedName>
        <fullName evidence="13">ABC transporter C family</fullName>
    </submittedName>
</protein>
<dbReference type="SUPFAM" id="SSF90123">
    <property type="entry name" value="ABC transporter transmembrane region"/>
    <property type="match status" value="2"/>
</dbReference>
<comment type="caution">
    <text evidence="13">The sequence shown here is derived from an EMBL/GenBank/DDBJ whole genome shotgun (WGS) entry which is preliminary data.</text>
</comment>
<sequence length="1392" mass="153354">MEVEKAQTNKAQCETGSAERCRSRWYQLWLRSPGPPSPPNSLADAPVTPLERASFLSILTYAWLTPLMMLGWQRPLQAPDLWRVRAEDEVAPLSRALDEAWARRVEHSKTEPTSQKWWSGYSSNEPSLAMALNDVLGRQFWIGGLFKVGGDIGRLMIPLLTKAIIKFAQERSRDGPSASDVERGIGLAIGLPVLAIFASICTYQSIWRPMSTGVLARGALIASLYSRGLQFRPGQDQHDLLNHVSVDVSRIETCAQWFHSIWTAPLRILICLILLYLQLGPAALAGFSLFAFLIPVQELLMSYQLGISKQSMAHTDARASLLRELLSNMRIVKIFSYEAQFHDRLDKTRKHELAGVRSMMFIKAANQAVAFAIPTLAAVLSFVVYAAARNERLDPAIIFPSMGLFQLLRQPLMFLPRALSSMVDAQNALERLKHVFLAETISDQVCIDSGQQDAVVIKDAEFAWFRQAESVDEKGRESKQDRESERDEKGSIEQSSRPIAFRVADVSMNVPRGSLVAIIGPVGCGKSSLILGLLGEMPRTQGTVTFAGKVAYCSQMAWIQNATLRDNIVFGRSWDEERYWTAIRDASLERDLELLADGDLTEIGEKGINLSGGQRQRVNLARALYDDSAEVFLLDDPFSAVDAHVGYALFNNAILNNLKARGKTVLLVTHAIHFLSAVDYVYILGKGGLNGGKKMEADLHSHLASEDELTLSGSTPTAYEFNLDGECAGIAEKGTYAELLSAGGTLARLVEFGSGEGQLNATEDENSQPKDLKPVTKEGAKIAGTGGLEGKLMKAEKRTIGSVKWAVYRKYITYGRGWITLPIVIFCILLAQGCYAVNNFWLVWWANDSLDQPAGVYMAGYAALGVGYAVFMFIMRVYLTGYICVRNLTPVPQGKALDHVFHAPMFFFDTTPLGRVLGIFGKDVDTIDNQLADAIRMFIFTISPVITSVIIITILQYYFIAIAVAILVLYQYLAVFYRASAREIKRLDASLRGVLYSHFSESLTGLATIRAYGQVSHFLQDNKHYIDLENRALLLVVANQQWLAIRLDLLGAILVFSVALMAIVGAQSISPSEIGLVISTLTGIIQTIGLTTKQSAEVENYMNSVERLLHYTKNGDVPQEKPYVVVGEAPPKDWPHTGAIEFRDLHMSYRPGLPPVLRGVSLTIRGGEKIAVVGRTGAGKSSLMAALFRIVELDSGTILIDDLDIAQMGLSVVRSNIAIIPQEAGIFSGTIRSNMDPFNEFDDATLHDALRRSHLLGDESKSSPSTLGLDSPVTAEGANLSVGQRSLLSLARALVKQSKILVLDEATASVDVETDSKIQMTIKTEFADRTLLCIAHRLRTIINYDRVVVMDQGKVAEVGTPLELYQNGRAFRSMCEQSGIDGEEITRSRRAL</sequence>
<evidence type="ECO:0000256" key="7">
    <source>
        <dbReference type="ARBA" id="ARBA00022989"/>
    </source>
</evidence>
<evidence type="ECO:0000313" key="14">
    <source>
        <dbReference type="Proteomes" id="UP000383932"/>
    </source>
</evidence>
<comment type="subcellular location">
    <subcellularLocation>
        <location evidence="1">Membrane</location>
        <topology evidence="1">Multi-pass membrane protein</topology>
    </subcellularLocation>
</comment>
<keyword evidence="5" id="KW-0547">Nucleotide-binding</keyword>
<evidence type="ECO:0000256" key="3">
    <source>
        <dbReference type="ARBA" id="ARBA00022448"/>
    </source>
</evidence>
<organism evidence="13 14">
    <name type="scientific">Ceratobasidium theobromae</name>
    <dbReference type="NCBI Taxonomy" id="1582974"/>
    <lineage>
        <taxon>Eukaryota</taxon>
        <taxon>Fungi</taxon>
        <taxon>Dikarya</taxon>
        <taxon>Basidiomycota</taxon>
        <taxon>Agaricomycotina</taxon>
        <taxon>Agaricomycetes</taxon>
        <taxon>Cantharellales</taxon>
        <taxon>Ceratobasidiaceae</taxon>
        <taxon>Ceratobasidium</taxon>
    </lineage>
</organism>
<comment type="similarity">
    <text evidence="2">Belongs to the ABC transporter superfamily. ABCC family. Conjugate transporter (TC 3.A.1.208) subfamily.</text>
</comment>
<dbReference type="PANTHER" id="PTHR24223:SF456">
    <property type="entry name" value="MULTIDRUG RESISTANCE-ASSOCIATED PROTEIN LETHAL(2)03659"/>
    <property type="match status" value="1"/>
</dbReference>
<dbReference type="Pfam" id="PF00005">
    <property type="entry name" value="ABC_tran"/>
    <property type="match status" value="2"/>
</dbReference>
<dbReference type="Gene3D" id="3.40.50.300">
    <property type="entry name" value="P-loop containing nucleotide triphosphate hydrolases"/>
    <property type="match status" value="2"/>
</dbReference>
<dbReference type="Pfam" id="PF00664">
    <property type="entry name" value="ABC_membrane"/>
    <property type="match status" value="2"/>
</dbReference>
<dbReference type="FunFam" id="1.20.1560.10:FF:000010">
    <property type="entry name" value="Multidrug resistance-associated ABC transporter"/>
    <property type="match status" value="1"/>
</dbReference>
<dbReference type="Proteomes" id="UP000383932">
    <property type="component" value="Unassembled WGS sequence"/>
</dbReference>
<dbReference type="CDD" id="cd03250">
    <property type="entry name" value="ABCC_MRP_domain1"/>
    <property type="match status" value="1"/>
</dbReference>
<dbReference type="InterPro" id="IPR050173">
    <property type="entry name" value="ABC_transporter_C-like"/>
</dbReference>
<evidence type="ECO:0000256" key="4">
    <source>
        <dbReference type="ARBA" id="ARBA00022692"/>
    </source>
</evidence>
<evidence type="ECO:0000256" key="6">
    <source>
        <dbReference type="ARBA" id="ARBA00022840"/>
    </source>
</evidence>
<evidence type="ECO:0000256" key="2">
    <source>
        <dbReference type="ARBA" id="ARBA00009726"/>
    </source>
</evidence>
<evidence type="ECO:0000256" key="8">
    <source>
        <dbReference type="ARBA" id="ARBA00023136"/>
    </source>
</evidence>
<evidence type="ECO:0000259" key="11">
    <source>
        <dbReference type="PROSITE" id="PS50893"/>
    </source>
</evidence>
<keyword evidence="6" id="KW-0067">ATP-binding</keyword>
<feature type="transmembrane region" description="Helical" evidence="10">
    <location>
        <begin position="858"/>
        <end position="879"/>
    </location>
</feature>
<keyword evidence="4 10" id="KW-0812">Transmembrane</keyword>
<dbReference type="SUPFAM" id="SSF52540">
    <property type="entry name" value="P-loop containing nucleoside triphosphate hydrolases"/>
    <property type="match status" value="2"/>
</dbReference>
<feature type="domain" description="ABC transmembrane type-1" evidence="12">
    <location>
        <begin position="141"/>
        <end position="424"/>
    </location>
</feature>
<dbReference type="FunFam" id="3.40.50.300:FF:000565">
    <property type="entry name" value="ABC bile acid transporter"/>
    <property type="match status" value="1"/>
</dbReference>
<dbReference type="InterPro" id="IPR003593">
    <property type="entry name" value="AAA+_ATPase"/>
</dbReference>
<keyword evidence="3" id="KW-0813">Transport</keyword>
<dbReference type="GO" id="GO:0016020">
    <property type="term" value="C:membrane"/>
    <property type="evidence" value="ECO:0007669"/>
    <property type="project" value="UniProtKB-SubCell"/>
</dbReference>
<gene>
    <name evidence="13" type="ORF">CTheo_4278</name>
</gene>
<dbReference type="InterPro" id="IPR011527">
    <property type="entry name" value="ABC1_TM_dom"/>
</dbReference>
<keyword evidence="7 10" id="KW-1133">Transmembrane helix</keyword>
<dbReference type="GO" id="GO:0016887">
    <property type="term" value="F:ATP hydrolysis activity"/>
    <property type="evidence" value="ECO:0007669"/>
    <property type="project" value="InterPro"/>
</dbReference>
<feature type="domain" description="ABC transporter" evidence="11">
    <location>
        <begin position="487"/>
        <end position="711"/>
    </location>
</feature>
<dbReference type="InterPro" id="IPR036640">
    <property type="entry name" value="ABC1_TM_sf"/>
</dbReference>
<dbReference type="GO" id="GO:0005524">
    <property type="term" value="F:ATP binding"/>
    <property type="evidence" value="ECO:0007669"/>
    <property type="project" value="UniProtKB-KW"/>
</dbReference>
<feature type="compositionally biased region" description="Basic and acidic residues" evidence="9">
    <location>
        <begin position="473"/>
        <end position="491"/>
    </location>
</feature>
<dbReference type="CDD" id="cd18597">
    <property type="entry name" value="ABC_6TM_YOR1_D1_like"/>
    <property type="match status" value="1"/>
</dbReference>
<keyword evidence="8 10" id="KW-0472">Membrane</keyword>
<evidence type="ECO:0000313" key="13">
    <source>
        <dbReference type="EMBL" id="KAB5592291.1"/>
    </source>
</evidence>
<evidence type="ECO:0000256" key="1">
    <source>
        <dbReference type="ARBA" id="ARBA00004141"/>
    </source>
</evidence>
<reference evidence="13 14" key="1">
    <citation type="journal article" date="2019" name="Fungal Biol. Biotechnol.">
        <title>Draft genome sequence of fastidious pathogen Ceratobasidium theobromae, which causes vascular-streak dieback in Theobroma cacao.</title>
        <authorList>
            <person name="Ali S.S."/>
            <person name="Asman A."/>
            <person name="Shao J."/>
            <person name="Firmansyah A.P."/>
            <person name="Susilo A.W."/>
            <person name="Rosmana A."/>
            <person name="McMahon P."/>
            <person name="Junaid M."/>
            <person name="Guest D."/>
            <person name="Kheng T.Y."/>
            <person name="Meinhardt L.W."/>
            <person name="Bailey B.A."/>
        </authorList>
    </citation>
    <scope>NUCLEOTIDE SEQUENCE [LARGE SCALE GENOMIC DNA]</scope>
    <source>
        <strain evidence="13 14">CT2</strain>
    </source>
</reference>
<dbReference type="InterPro" id="IPR017871">
    <property type="entry name" value="ABC_transporter-like_CS"/>
</dbReference>
<feature type="transmembrane region" description="Helical" evidence="10">
    <location>
        <begin position="958"/>
        <end position="977"/>
    </location>
</feature>
<feature type="domain" description="ABC transmembrane type-1" evidence="12">
    <location>
        <begin position="823"/>
        <end position="1100"/>
    </location>
</feature>
<dbReference type="PROSITE" id="PS50929">
    <property type="entry name" value="ABC_TM1F"/>
    <property type="match status" value="2"/>
</dbReference>
<evidence type="ECO:0000256" key="10">
    <source>
        <dbReference type="SAM" id="Phobius"/>
    </source>
</evidence>
<dbReference type="Gene3D" id="1.20.1560.10">
    <property type="entry name" value="ABC transporter type 1, transmembrane domain"/>
    <property type="match status" value="2"/>
</dbReference>
<dbReference type="GO" id="GO:0140359">
    <property type="term" value="F:ABC-type transporter activity"/>
    <property type="evidence" value="ECO:0007669"/>
    <property type="project" value="InterPro"/>
</dbReference>
<evidence type="ECO:0000259" key="12">
    <source>
        <dbReference type="PROSITE" id="PS50929"/>
    </source>
</evidence>
<dbReference type="CDD" id="cd18606">
    <property type="entry name" value="ABC_6TM_YOR1_D2_like"/>
    <property type="match status" value="1"/>
</dbReference>
<proteinExistence type="inferred from homology"/>
<keyword evidence="14" id="KW-1185">Reference proteome</keyword>
<feature type="transmembrane region" description="Helical" evidence="10">
    <location>
        <begin position="266"/>
        <end position="294"/>
    </location>
</feature>
<feature type="transmembrane region" description="Helical" evidence="10">
    <location>
        <begin position="818"/>
        <end position="838"/>
    </location>
</feature>
<dbReference type="InterPro" id="IPR027417">
    <property type="entry name" value="P-loop_NTPase"/>
</dbReference>
<feature type="domain" description="ABC transporter" evidence="11">
    <location>
        <begin position="1140"/>
        <end position="1377"/>
    </location>
</feature>
<feature type="transmembrane region" description="Helical" evidence="10">
    <location>
        <begin position="1049"/>
        <end position="1069"/>
    </location>
</feature>
<name>A0A5N5QLB6_9AGAM</name>
<dbReference type="EMBL" id="SSOP01000070">
    <property type="protein sequence ID" value="KAB5592291.1"/>
    <property type="molecule type" value="Genomic_DNA"/>
</dbReference>
<feature type="transmembrane region" description="Helical" evidence="10">
    <location>
        <begin position="934"/>
        <end position="952"/>
    </location>
</feature>
<accession>A0A5N5QLB6</accession>
<dbReference type="PANTHER" id="PTHR24223">
    <property type="entry name" value="ATP-BINDING CASSETTE SUB-FAMILY C"/>
    <property type="match status" value="1"/>
</dbReference>
<dbReference type="InterPro" id="IPR003439">
    <property type="entry name" value="ABC_transporter-like_ATP-bd"/>
</dbReference>
<feature type="transmembrane region" description="Helical" evidence="10">
    <location>
        <begin position="53"/>
        <end position="72"/>
    </location>
</feature>
<evidence type="ECO:0000256" key="9">
    <source>
        <dbReference type="SAM" id="MobiDB-lite"/>
    </source>
</evidence>
<evidence type="ECO:0000256" key="5">
    <source>
        <dbReference type="ARBA" id="ARBA00022741"/>
    </source>
</evidence>
<feature type="region of interest" description="Disordered" evidence="9">
    <location>
        <begin position="473"/>
        <end position="495"/>
    </location>
</feature>
<feature type="transmembrane region" description="Helical" evidence="10">
    <location>
        <begin position="185"/>
        <end position="206"/>
    </location>
</feature>
<feature type="transmembrane region" description="Helical" evidence="10">
    <location>
        <begin position="368"/>
        <end position="388"/>
    </location>
</feature>
<dbReference type="SMART" id="SM00382">
    <property type="entry name" value="AAA"/>
    <property type="match status" value="2"/>
</dbReference>
<dbReference type="CDD" id="cd03244">
    <property type="entry name" value="ABCC_MRP_domain2"/>
    <property type="match status" value="1"/>
</dbReference>
<dbReference type="FunFam" id="3.40.50.300:FF:000997">
    <property type="entry name" value="Multidrug resistance-associated protein 1"/>
    <property type="match status" value="1"/>
</dbReference>
<dbReference type="PROSITE" id="PS50893">
    <property type="entry name" value="ABC_TRANSPORTER_2"/>
    <property type="match status" value="2"/>
</dbReference>
<dbReference type="PROSITE" id="PS00211">
    <property type="entry name" value="ABC_TRANSPORTER_1"/>
    <property type="match status" value="2"/>
</dbReference>